<reference evidence="1" key="1">
    <citation type="journal article" date="2020" name="Nature">
        <title>Giant virus diversity and host interactions through global metagenomics.</title>
        <authorList>
            <person name="Schulz F."/>
            <person name="Roux S."/>
            <person name="Paez-Espino D."/>
            <person name="Jungbluth S."/>
            <person name="Walsh D.A."/>
            <person name="Denef V.J."/>
            <person name="McMahon K.D."/>
            <person name="Konstantinidis K.T."/>
            <person name="Eloe-Fadrosh E.A."/>
            <person name="Kyrpides N.C."/>
            <person name="Woyke T."/>
        </authorList>
    </citation>
    <scope>NUCLEOTIDE SEQUENCE</scope>
    <source>
        <strain evidence="1">GVMAG-M-3300021962-46</strain>
    </source>
</reference>
<proteinExistence type="predicted"/>
<protein>
    <submittedName>
        <fullName evidence="1">Uncharacterized protein</fullName>
    </submittedName>
</protein>
<dbReference type="AlphaFoldDB" id="A0A6C0CQI0"/>
<sequence>MEDIDSVYSLELKEGNEYIAFVYHRYKLHQYLWGKKPIIIKIIKCLPMKQGFKNRRWQVKVHGIKMMMLKHCNDEKASFTFYRKDKKGEITYWKSADHLYTDTDQTDEEYFNDLYQECIVYIELCEESTKCDTESNMKSICSYPISKNSESSLSV</sequence>
<name>A0A6C0CQI0_9ZZZZ</name>
<dbReference type="EMBL" id="MN739479">
    <property type="protein sequence ID" value="QHT07116.1"/>
    <property type="molecule type" value="Genomic_DNA"/>
</dbReference>
<evidence type="ECO:0000313" key="1">
    <source>
        <dbReference type="EMBL" id="QHT07116.1"/>
    </source>
</evidence>
<organism evidence="1">
    <name type="scientific">viral metagenome</name>
    <dbReference type="NCBI Taxonomy" id="1070528"/>
    <lineage>
        <taxon>unclassified sequences</taxon>
        <taxon>metagenomes</taxon>
        <taxon>organismal metagenomes</taxon>
    </lineage>
</organism>
<accession>A0A6C0CQI0</accession>